<gene>
    <name evidence="1" type="ORF">DBT_0131</name>
</gene>
<organism evidence="1 2">
    <name type="scientific">Dissulfuribacter thermophilus</name>
    <dbReference type="NCBI Taxonomy" id="1156395"/>
    <lineage>
        <taxon>Bacteria</taxon>
        <taxon>Pseudomonadati</taxon>
        <taxon>Thermodesulfobacteriota</taxon>
        <taxon>Dissulfuribacteria</taxon>
        <taxon>Dissulfuribacterales</taxon>
        <taxon>Dissulfuribacteraceae</taxon>
        <taxon>Dissulfuribacter</taxon>
    </lineage>
</organism>
<dbReference type="RefSeq" id="WP_067615411.1">
    <property type="nucleotide sequence ID" value="NZ_MAGO01000001.1"/>
</dbReference>
<keyword evidence="2" id="KW-1185">Reference proteome</keyword>
<accession>A0A1B9F8Y8</accession>
<protein>
    <submittedName>
        <fullName evidence="1">Uncharacterized protein</fullName>
    </submittedName>
</protein>
<comment type="caution">
    <text evidence="1">The sequence shown here is derived from an EMBL/GenBank/DDBJ whole genome shotgun (WGS) entry which is preliminary data.</text>
</comment>
<evidence type="ECO:0000313" key="1">
    <source>
        <dbReference type="EMBL" id="OCC16314.1"/>
    </source>
</evidence>
<sequence>MSDFCGLDRVKYDFSINKTTILNREMSHAALNHTPDQFERRIPNAFSFLEQNEFVATTGN</sequence>
<dbReference type="EMBL" id="MAGO01000001">
    <property type="protein sequence ID" value="OCC16314.1"/>
    <property type="molecule type" value="Genomic_DNA"/>
</dbReference>
<dbReference type="STRING" id="1156395.DBT_0131"/>
<evidence type="ECO:0000313" key="2">
    <source>
        <dbReference type="Proteomes" id="UP000093080"/>
    </source>
</evidence>
<name>A0A1B9F8Y8_9BACT</name>
<dbReference type="AlphaFoldDB" id="A0A1B9F8Y8"/>
<dbReference type="Proteomes" id="UP000093080">
    <property type="component" value="Unassembled WGS sequence"/>
</dbReference>
<proteinExistence type="predicted"/>
<reference evidence="1 2" key="1">
    <citation type="submission" date="2016-06" db="EMBL/GenBank/DDBJ databases">
        <title>Respiratory ammonification of nitrate coupled to the oxidation of elemental sulfur in deep-sea autotrophic thermophilic bacteria.</title>
        <authorList>
            <person name="Slobodkina G.B."/>
            <person name="Mardanov A.V."/>
            <person name="Ravin N.V."/>
            <person name="Frolova A.A."/>
            <person name="Viryasiv M.B."/>
            <person name="Chernyh N.A."/>
            <person name="Bonch-Osmolovskaya E.A."/>
            <person name="Slobodkin A.I."/>
        </authorList>
    </citation>
    <scope>NUCLEOTIDE SEQUENCE [LARGE SCALE GENOMIC DNA]</scope>
    <source>
        <strain evidence="1 2">S69</strain>
    </source>
</reference>